<proteinExistence type="predicted"/>
<sequence>MKPFKVEAEYTFTVRYNKEKFTYREARGYPVTEILCDAWQIYGRVYGIKAQLCSESGLPNGVLEIKGSKKAKTAEAAMYVLERFRKFENWEEV</sequence>
<dbReference type="Proteomes" id="UP000516217">
    <property type="component" value="Segment"/>
</dbReference>
<organism evidence="1 2">
    <name type="scientific">Pseudomonas phage phiPsa381</name>
    <dbReference type="NCBI Taxonomy" id="1460366"/>
    <lineage>
        <taxon>Viruses</taxon>
        <taxon>Duplodnaviria</taxon>
        <taxon>Heunggongvirae</taxon>
        <taxon>Uroviricota</taxon>
        <taxon>Caudoviricetes</taxon>
        <taxon>Vandenendeviridae</taxon>
        <taxon>Gorskivirinae</taxon>
        <taxon>Otagovirus</taxon>
        <taxon>Otagovirus psa381</taxon>
    </lineage>
</organism>
<protein>
    <submittedName>
        <fullName evidence="1">Uncharacterized protein</fullName>
    </submittedName>
</protein>
<name>A0A7G9V2Z7_9CAUD</name>
<accession>A0A7G9V2Z7</accession>
<keyword evidence="2" id="KW-1185">Reference proteome</keyword>
<dbReference type="EMBL" id="MT670421">
    <property type="protein sequence ID" value="QNO00653.1"/>
    <property type="molecule type" value="Genomic_DNA"/>
</dbReference>
<reference evidence="1 2" key="1">
    <citation type="submission" date="2020-06" db="EMBL/GenBank/DDBJ databases">
        <title>Characterization of Pseudomonas phiPsa374-like phages.</title>
        <authorList>
            <person name="Warring S."/>
            <person name="Malone L.M."/>
            <person name="Easingwood R.A."/>
            <person name="Rigano L."/>
            <person name="Frampton R.A."/>
            <person name="Lopez Acedo E."/>
            <person name="Templeton M.D."/>
            <person name="Kleffmann T."/>
            <person name="Bostina M."/>
            <person name="Fineran P.C."/>
        </authorList>
    </citation>
    <scope>NUCLEOTIDE SEQUENCE [LARGE SCALE GENOMIC DNA]</scope>
</reference>
<evidence type="ECO:0000313" key="2">
    <source>
        <dbReference type="Proteomes" id="UP000516217"/>
    </source>
</evidence>
<gene>
    <name evidence="1" type="ORF">phiPsa381_131</name>
</gene>
<evidence type="ECO:0000313" key="1">
    <source>
        <dbReference type="EMBL" id="QNO00653.1"/>
    </source>
</evidence>